<dbReference type="STRING" id="1004.SAMN05661012_06761"/>
<accession>A0A1K1T3Z5</accession>
<evidence type="ECO:0000313" key="3">
    <source>
        <dbReference type="Proteomes" id="UP000183788"/>
    </source>
</evidence>
<dbReference type="EMBL" id="FPIZ01000068">
    <property type="protein sequence ID" value="SFW91298.1"/>
    <property type="molecule type" value="Genomic_DNA"/>
</dbReference>
<evidence type="ECO:0000313" key="2">
    <source>
        <dbReference type="EMBL" id="WQG89022.1"/>
    </source>
</evidence>
<keyword evidence="4" id="KW-1185">Reference proteome</keyword>
<evidence type="ECO:0000313" key="1">
    <source>
        <dbReference type="EMBL" id="SFW91298.1"/>
    </source>
</evidence>
<dbReference type="Proteomes" id="UP001326715">
    <property type="component" value="Chromosome"/>
</dbReference>
<organism evidence="1 3">
    <name type="scientific">Chitinophaga sancti</name>
    <dbReference type="NCBI Taxonomy" id="1004"/>
    <lineage>
        <taxon>Bacteria</taxon>
        <taxon>Pseudomonadati</taxon>
        <taxon>Bacteroidota</taxon>
        <taxon>Chitinophagia</taxon>
        <taxon>Chitinophagales</taxon>
        <taxon>Chitinophagaceae</taxon>
        <taxon>Chitinophaga</taxon>
    </lineage>
</organism>
<reference evidence="1 3" key="1">
    <citation type="submission" date="2016-11" db="EMBL/GenBank/DDBJ databases">
        <authorList>
            <person name="Jaros S."/>
            <person name="Januszkiewicz K."/>
            <person name="Wedrychowicz H."/>
        </authorList>
    </citation>
    <scope>NUCLEOTIDE SEQUENCE [LARGE SCALE GENOMIC DNA]</scope>
    <source>
        <strain evidence="1 3">DSM 784</strain>
    </source>
</reference>
<protein>
    <submittedName>
        <fullName evidence="2">SMI1/KNR4 family protein</fullName>
    </submittedName>
</protein>
<dbReference type="OrthoDB" id="6989522at2"/>
<gene>
    <name evidence="1" type="ORF">SAMN05661012_06761</name>
    <name evidence="2" type="ORF">SR876_29255</name>
</gene>
<reference evidence="2 4" key="2">
    <citation type="submission" date="2023-11" db="EMBL/GenBank/DDBJ databases">
        <title>MicrobeMod: A computational toolkit for identifying prokaryotic methylation and restriction-modification with nanopore sequencing.</title>
        <authorList>
            <person name="Crits-Christoph A."/>
            <person name="Kang S.C."/>
            <person name="Lee H."/>
            <person name="Ostrov N."/>
        </authorList>
    </citation>
    <scope>NUCLEOTIDE SEQUENCE [LARGE SCALE GENOMIC DNA]</scope>
    <source>
        <strain evidence="2 4">ATCC 23090</strain>
    </source>
</reference>
<dbReference type="SUPFAM" id="SSF160631">
    <property type="entry name" value="SMI1/KNR4-like"/>
    <property type="match status" value="1"/>
</dbReference>
<dbReference type="AlphaFoldDB" id="A0A1K1T3Z5"/>
<dbReference type="RefSeq" id="WP_072366807.1">
    <property type="nucleotide sequence ID" value="NZ_CP139972.1"/>
</dbReference>
<sequence length="212" mass="25514">MIIRNYLDELLEYLIKNGSPLPEKVTSGMSRDEIKEKLSFLKRDIPETVYQLFEWKTGQRFEDEKPPYMLHSLCPLVEFYTLDDCIELYKIKRDFGVDKKYFPLFYNIGMDVWYIDLEDGAKSKVFFYNPGITLSEDPMTIYDSLENMFYSTLKAIEEGIYTYDKGWNIDPRQFEFFHKLNPSSLYWDTDKRYEGDDPDDFEFFDDWNESEK</sequence>
<dbReference type="EMBL" id="CP140154">
    <property type="protein sequence ID" value="WQG89022.1"/>
    <property type="molecule type" value="Genomic_DNA"/>
</dbReference>
<name>A0A1K1T3Z5_9BACT</name>
<dbReference type="Proteomes" id="UP000183788">
    <property type="component" value="Unassembled WGS sequence"/>
</dbReference>
<proteinExistence type="predicted"/>
<dbReference type="InterPro" id="IPR037883">
    <property type="entry name" value="Knr4/Smi1-like_sf"/>
</dbReference>
<evidence type="ECO:0000313" key="4">
    <source>
        <dbReference type="Proteomes" id="UP001326715"/>
    </source>
</evidence>